<feature type="compositionally biased region" description="Low complexity" evidence="1">
    <location>
        <begin position="65"/>
        <end position="155"/>
    </location>
</feature>
<sequence>MAREQDPGSHIAPGAAGATGSQVSVRRAVPMSGAAGDPGDALAPGGRPGRPEEPSGPGGSEAGERGPVNASGETESSGSGAPTAPEARTPAPQTAGADPVRGVGAPAPAASSAPSAPAASSAEGVAEGDTATAAARPSSASSEPAAVASSSAPAPGSGGADGATAVAAGAGGGPGARTDEDPPGSRPKKPMLAAAAIAGAVLISVPFLVAGQDDDRKAEKDRTQNAAGTVLDAARPPAPETYTSETPKPSPTPSRKKEEKKKEPVKPSAPQPLKPVVVTPTPTPTPTPSPSKQQKKAASTKAPAGTAAAALEHLAKSDPQGRHICYRAFVAGQGWQVPVCDGTMTGTTGQGKKITALNISVWNVEGSSANALLHDAGAKSGNAKWAPSWTPVIANGKNVYIGSSKAGAPFMTGFAMNVGKGNVCHTAKMRNGGWGPQYCKSSRPDYMFVGTTDNGNWFEAVKLTV</sequence>
<organism evidence="2 3">
    <name type="scientific">Streptomyces violaceoruber</name>
    <dbReference type="NCBI Taxonomy" id="1935"/>
    <lineage>
        <taxon>Bacteria</taxon>
        <taxon>Bacillati</taxon>
        <taxon>Actinomycetota</taxon>
        <taxon>Actinomycetes</taxon>
        <taxon>Kitasatosporales</taxon>
        <taxon>Streptomycetaceae</taxon>
        <taxon>Streptomyces</taxon>
        <taxon>Streptomyces violaceoruber group</taxon>
    </lineage>
</organism>
<gene>
    <name evidence="2" type="ORF">B1H20_32630</name>
</gene>
<dbReference type="OrthoDB" id="3444343at2"/>
<evidence type="ECO:0000313" key="3">
    <source>
        <dbReference type="Proteomes" id="UP000192445"/>
    </source>
</evidence>
<reference evidence="2 3" key="1">
    <citation type="submission" date="2017-03" db="EMBL/GenBank/DDBJ databases">
        <title>Complete Genome Sequence of a natural compounds producer, Streptomyces violaceus S21.</title>
        <authorList>
            <person name="Zhong C."/>
            <person name="Zhao Z."/>
            <person name="Fu J."/>
            <person name="Zong G."/>
            <person name="Qin R."/>
            <person name="Cao G."/>
        </authorList>
    </citation>
    <scope>NUCLEOTIDE SEQUENCE [LARGE SCALE GENOMIC DNA]</scope>
    <source>
        <strain evidence="2 3">S21</strain>
    </source>
</reference>
<feature type="region of interest" description="Disordered" evidence="1">
    <location>
        <begin position="1"/>
        <end position="191"/>
    </location>
</feature>
<feature type="compositionally biased region" description="Basic and acidic residues" evidence="1">
    <location>
        <begin position="214"/>
        <end position="223"/>
    </location>
</feature>
<dbReference type="RefSeq" id="WP_083193740.1">
    <property type="nucleotide sequence ID" value="NZ_CP020570.1"/>
</dbReference>
<feature type="compositionally biased region" description="Low complexity" evidence="1">
    <location>
        <begin position="290"/>
        <end position="305"/>
    </location>
</feature>
<accession>A0A1V0UKD6</accession>
<name>A0A1V0UKD6_STRVN</name>
<dbReference type="STRING" id="1935.B1H20_32630"/>
<dbReference type="EMBL" id="CP020570">
    <property type="protein sequence ID" value="ARF65641.1"/>
    <property type="molecule type" value="Genomic_DNA"/>
</dbReference>
<dbReference type="InterPro" id="IPR006637">
    <property type="entry name" value="ChW"/>
</dbReference>
<proteinExistence type="predicted"/>
<feature type="compositionally biased region" description="Basic and acidic residues" evidence="1">
    <location>
        <begin position="255"/>
        <end position="265"/>
    </location>
</feature>
<dbReference type="Pfam" id="PF07538">
    <property type="entry name" value="ChW"/>
    <property type="match status" value="1"/>
</dbReference>
<evidence type="ECO:0000256" key="1">
    <source>
        <dbReference type="SAM" id="MobiDB-lite"/>
    </source>
</evidence>
<dbReference type="KEGG" id="svu:B1H20_32630"/>
<feature type="compositionally biased region" description="Low complexity" evidence="1">
    <location>
        <begin position="32"/>
        <end position="45"/>
    </location>
</feature>
<feature type="region of interest" description="Disordered" evidence="1">
    <location>
        <begin position="214"/>
        <end position="305"/>
    </location>
</feature>
<evidence type="ECO:0000313" key="2">
    <source>
        <dbReference type="EMBL" id="ARF65641.1"/>
    </source>
</evidence>
<dbReference type="SMART" id="SM00728">
    <property type="entry name" value="ChW"/>
    <property type="match status" value="1"/>
</dbReference>
<dbReference type="AlphaFoldDB" id="A0A1V0UKD6"/>
<protein>
    <submittedName>
        <fullName evidence="2">Hydrogenase expression protein HypA</fullName>
    </submittedName>
</protein>
<dbReference type="Proteomes" id="UP000192445">
    <property type="component" value="Chromosome"/>
</dbReference>